<evidence type="ECO:0000313" key="3">
    <source>
        <dbReference type="RefSeq" id="XP_008583268.1"/>
    </source>
</evidence>
<dbReference type="RefSeq" id="XP_008583268.1">
    <property type="nucleotide sequence ID" value="XM_008585046.1"/>
</dbReference>
<dbReference type="InterPro" id="IPR029071">
    <property type="entry name" value="Ubiquitin-like_domsf"/>
</dbReference>
<dbReference type="Proteomes" id="UP000694923">
    <property type="component" value="Unplaced"/>
</dbReference>
<dbReference type="InterPro" id="IPR000299">
    <property type="entry name" value="FERM_domain"/>
</dbReference>
<dbReference type="PROSITE" id="PS50057">
    <property type="entry name" value="FERM_3"/>
    <property type="match status" value="1"/>
</dbReference>
<dbReference type="SUPFAM" id="SSF54236">
    <property type="entry name" value="Ubiquitin-like"/>
    <property type="match status" value="1"/>
</dbReference>
<dbReference type="Gene3D" id="3.10.20.90">
    <property type="entry name" value="Phosphatidylinositol 3-kinase Catalytic Subunit, Chain A, domain 1"/>
    <property type="match status" value="1"/>
</dbReference>
<proteinExistence type="predicted"/>
<keyword evidence="2" id="KW-1185">Reference proteome</keyword>
<dbReference type="GeneID" id="103600724"/>
<dbReference type="Pfam" id="PF09379">
    <property type="entry name" value="FERM_N"/>
    <property type="match status" value="1"/>
</dbReference>
<feature type="domain" description="FERM" evidence="1">
    <location>
        <begin position="1"/>
        <end position="38"/>
    </location>
</feature>
<reference evidence="3" key="1">
    <citation type="submission" date="2025-08" db="UniProtKB">
        <authorList>
            <consortium name="RefSeq"/>
        </authorList>
    </citation>
    <scope>IDENTIFICATION</scope>
</reference>
<dbReference type="InterPro" id="IPR018979">
    <property type="entry name" value="FERM_N"/>
</dbReference>
<sequence>KSTKGSVVLDHVFRHINLVEIDYFGLRYCDRSHQTAAK</sequence>
<evidence type="ECO:0000259" key="1">
    <source>
        <dbReference type="PROSITE" id="PS50057"/>
    </source>
</evidence>
<accession>A0ABM0RRM7</accession>
<gene>
    <name evidence="3" type="primary">LOC103600724</name>
</gene>
<organism evidence="2 3">
    <name type="scientific">Galeopterus variegatus</name>
    <name type="common">Malayan flying lemur</name>
    <name type="synonym">Cynocephalus variegatus</name>
    <dbReference type="NCBI Taxonomy" id="482537"/>
    <lineage>
        <taxon>Eukaryota</taxon>
        <taxon>Metazoa</taxon>
        <taxon>Chordata</taxon>
        <taxon>Craniata</taxon>
        <taxon>Vertebrata</taxon>
        <taxon>Euteleostomi</taxon>
        <taxon>Mammalia</taxon>
        <taxon>Eutheria</taxon>
        <taxon>Euarchontoglires</taxon>
        <taxon>Dermoptera</taxon>
        <taxon>Cynocephalidae</taxon>
        <taxon>Galeopterus</taxon>
    </lineage>
</organism>
<evidence type="ECO:0000313" key="2">
    <source>
        <dbReference type="Proteomes" id="UP000694923"/>
    </source>
</evidence>
<protein>
    <submittedName>
        <fullName evidence="3">Band 4.1-like protein 4A</fullName>
    </submittedName>
</protein>
<name>A0ABM0RRM7_GALVR</name>
<feature type="non-terminal residue" evidence="3">
    <location>
        <position position="1"/>
    </location>
</feature>